<gene>
    <name evidence="13" type="ORF">UFOPK1503_00466</name>
</gene>
<evidence type="ECO:0000256" key="6">
    <source>
        <dbReference type="ARBA" id="ARBA00022989"/>
    </source>
</evidence>
<keyword evidence="10" id="KW-0407">Ion channel</keyword>
<proteinExistence type="predicted"/>
<dbReference type="PANTHER" id="PTHR45628:SF7">
    <property type="entry name" value="VOLTAGE-DEPENDENT CALCIUM CHANNEL TYPE A SUBUNIT ALPHA-1"/>
    <property type="match status" value="1"/>
</dbReference>
<evidence type="ECO:0000313" key="13">
    <source>
        <dbReference type="EMBL" id="CAB4544012.1"/>
    </source>
</evidence>
<dbReference type="InterPro" id="IPR027359">
    <property type="entry name" value="Volt_channel_dom_sf"/>
</dbReference>
<dbReference type="InterPro" id="IPR050599">
    <property type="entry name" value="VDCC_alpha-1_subunit"/>
</dbReference>
<dbReference type="Gene3D" id="1.10.287.70">
    <property type="match status" value="1"/>
</dbReference>
<dbReference type="SUPFAM" id="SSF81324">
    <property type="entry name" value="Voltage-gated potassium channels"/>
    <property type="match status" value="1"/>
</dbReference>
<dbReference type="GO" id="GO:0008331">
    <property type="term" value="F:high voltage-gated calcium channel activity"/>
    <property type="evidence" value="ECO:0007669"/>
    <property type="project" value="TreeGrafter"/>
</dbReference>
<evidence type="ECO:0000256" key="7">
    <source>
        <dbReference type="ARBA" id="ARBA00023065"/>
    </source>
</evidence>
<sequence length="299" mass="33682">MTKLSSKDYVKVYGEVQKLADYRIKPIARVIHSDTFEMLIALVIVVNAVCLAILTFPNIDPETRQLVLTLDYVCLGIFVVELIVRMISYGKKPWMFFRSGWNIFDFLIIAATPIFAGQTTILRLLRIFRLIRIFRFLPEVRILSASIVKSMRPLLSMFALICLLLFLYGMVGTYLFGAELPVAWGTIGASVMSLVILLTLENFPIYLEEAIAVNGLAIPFLLSYVFIIVFTVLNLLIGIVLNAMDEAREEAKAKEKAPEGLDLVSQNVDEISADGVVTLEEIKALQQEISRLKKLLEQK</sequence>
<feature type="domain" description="Ion transport" evidence="12">
    <location>
        <begin position="35"/>
        <end position="251"/>
    </location>
</feature>
<evidence type="ECO:0000256" key="2">
    <source>
        <dbReference type="ARBA" id="ARBA00022448"/>
    </source>
</evidence>
<evidence type="ECO:0000256" key="10">
    <source>
        <dbReference type="ARBA" id="ARBA00023303"/>
    </source>
</evidence>
<feature type="transmembrane region" description="Helical" evidence="11">
    <location>
        <begin position="68"/>
        <end position="89"/>
    </location>
</feature>
<evidence type="ECO:0000256" key="3">
    <source>
        <dbReference type="ARBA" id="ARBA00022692"/>
    </source>
</evidence>
<evidence type="ECO:0000256" key="5">
    <source>
        <dbReference type="ARBA" id="ARBA00022882"/>
    </source>
</evidence>
<keyword evidence="4" id="KW-0106">Calcium</keyword>
<dbReference type="GO" id="GO:0098703">
    <property type="term" value="P:calcium ion import across plasma membrane"/>
    <property type="evidence" value="ECO:0007669"/>
    <property type="project" value="TreeGrafter"/>
</dbReference>
<reference evidence="13" key="1">
    <citation type="submission" date="2020-05" db="EMBL/GenBank/DDBJ databases">
        <authorList>
            <person name="Chiriac C."/>
            <person name="Salcher M."/>
            <person name="Ghai R."/>
            <person name="Kavagutti S V."/>
        </authorList>
    </citation>
    <scope>NUCLEOTIDE SEQUENCE</scope>
</reference>
<evidence type="ECO:0000256" key="9">
    <source>
        <dbReference type="ARBA" id="ARBA00023180"/>
    </source>
</evidence>
<dbReference type="Pfam" id="PF00520">
    <property type="entry name" value="Ion_trans"/>
    <property type="match status" value="1"/>
</dbReference>
<dbReference type="EMBL" id="CAEZST010000006">
    <property type="protein sequence ID" value="CAB4544012.1"/>
    <property type="molecule type" value="Genomic_DNA"/>
</dbReference>
<keyword evidence="8 11" id="KW-0472">Membrane</keyword>
<dbReference type="PANTHER" id="PTHR45628">
    <property type="entry name" value="VOLTAGE-DEPENDENT CALCIUM CHANNEL TYPE A SUBUNIT ALPHA-1"/>
    <property type="match status" value="1"/>
</dbReference>
<protein>
    <submittedName>
        <fullName evidence="13">Unannotated protein</fullName>
    </submittedName>
</protein>
<comment type="subcellular location">
    <subcellularLocation>
        <location evidence="1">Membrane</location>
        <topology evidence="1">Multi-pass membrane protein</topology>
    </subcellularLocation>
</comment>
<keyword evidence="7" id="KW-0406">Ion transport</keyword>
<organism evidence="13">
    <name type="scientific">freshwater metagenome</name>
    <dbReference type="NCBI Taxonomy" id="449393"/>
    <lineage>
        <taxon>unclassified sequences</taxon>
        <taxon>metagenomes</taxon>
        <taxon>ecological metagenomes</taxon>
    </lineage>
</organism>
<feature type="transmembrane region" description="Helical" evidence="11">
    <location>
        <begin position="38"/>
        <end position="56"/>
    </location>
</feature>
<evidence type="ECO:0000256" key="1">
    <source>
        <dbReference type="ARBA" id="ARBA00004141"/>
    </source>
</evidence>
<dbReference type="Gene3D" id="1.20.120.350">
    <property type="entry name" value="Voltage-gated potassium channels. Chain C"/>
    <property type="match status" value="1"/>
</dbReference>
<dbReference type="GO" id="GO:0005891">
    <property type="term" value="C:voltage-gated calcium channel complex"/>
    <property type="evidence" value="ECO:0007669"/>
    <property type="project" value="TreeGrafter"/>
</dbReference>
<feature type="transmembrane region" description="Helical" evidence="11">
    <location>
        <begin position="154"/>
        <end position="176"/>
    </location>
</feature>
<evidence type="ECO:0000256" key="8">
    <source>
        <dbReference type="ARBA" id="ARBA00023136"/>
    </source>
</evidence>
<dbReference type="AlphaFoldDB" id="A0A6J6BY57"/>
<name>A0A6J6BY57_9ZZZZ</name>
<accession>A0A6J6BY57</accession>
<keyword evidence="6 11" id="KW-1133">Transmembrane helix</keyword>
<evidence type="ECO:0000256" key="4">
    <source>
        <dbReference type="ARBA" id="ARBA00022837"/>
    </source>
</evidence>
<dbReference type="InterPro" id="IPR005821">
    <property type="entry name" value="Ion_trans_dom"/>
</dbReference>
<keyword evidence="9" id="KW-0325">Glycoprotein</keyword>
<keyword evidence="5" id="KW-0851">Voltage-gated channel</keyword>
<feature type="transmembrane region" description="Helical" evidence="11">
    <location>
        <begin position="182"/>
        <end position="200"/>
    </location>
</feature>
<evidence type="ECO:0000256" key="11">
    <source>
        <dbReference type="SAM" id="Phobius"/>
    </source>
</evidence>
<keyword evidence="2" id="KW-0813">Transport</keyword>
<feature type="transmembrane region" description="Helical" evidence="11">
    <location>
        <begin position="101"/>
        <end position="125"/>
    </location>
</feature>
<keyword evidence="3 11" id="KW-0812">Transmembrane</keyword>
<feature type="transmembrane region" description="Helical" evidence="11">
    <location>
        <begin position="221"/>
        <end position="244"/>
    </location>
</feature>
<evidence type="ECO:0000259" key="12">
    <source>
        <dbReference type="Pfam" id="PF00520"/>
    </source>
</evidence>